<evidence type="ECO:0000313" key="15">
    <source>
        <dbReference type="EnsemblPlants" id="TuG1812G0400001829.01.T01.cds311856"/>
    </source>
</evidence>
<keyword evidence="16" id="KW-1185">Reference proteome</keyword>
<comment type="catalytic activity">
    <reaction evidence="1">
        <text>2 a phenolic donor + H2O2 = 2 a phenolic radical donor + 2 H2O</text>
        <dbReference type="Rhea" id="RHEA:56136"/>
        <dbReference type="ChEBI" id="CHEBI:15377"/>
        <dbReference type="ChEBI" id="CHEBI:16240"/>
        <dbReference type="ChEBI" id="CHEBI:139520"/>
        <dbReference type="ChEBI" id="CHEBI:139521"/>
        <dbReference type="EC" id="1.11.1.7"/>
    </reaction>
</comment>
<dbReference type="PANTHER" id="PTHR31388">
    <property type="entry name" value="PEROXIDASE 72-RELATED"/>
    <property type="match status" value="1"/>
</dbReference>
<comment type="cofactor">
    <cofactor evidence="3">
        <name>heme b</name>
        <dbReference type="ChEBI" id="CHEBI:60344"/>
    </cofactor>
</comment>
<reference evidence="15" key="2">
    <citation type="submission" date="2018-03" db="EMBL/GenBank/DDBJ databases">
        <title>The Triticum urartu genome reveals the dynamic nature of wheat genome evolution.</title>
        <authorList>
            <person name="Ling H."/>
            <person name="Ma B."/>
            <person name="Shi X."/>
            <person name="Liu H."/>
            <person name="Dong L."/>
            <person name="Sun H."/>
            <person name="Cao Y."/>
            <person name="Gao Q."/>
            <person name="Zheng S."/>
            <person name="Li Y."/>
            <person name="Yu Y."/>
            <person name="Du H."/>
            <person name="Qi M."/>
            <person name="Li Y."/>
            <person name="Yu H."/>
            <person name="Cui Y."/>
            <person name="Wang N."/>
            <person name="Chen C."/>
            <person name="Wu H."/>
            <person name="Zhao Y."/>
            <person name="Zhang J."/>
            <person name="Li Y."/>
            <person name="Zhou W."/>
            <person name="Zhang B."/>
            <person name="Hu W."/>
            <person name="Eijk M."/>
            <person name="Tang J."/>
            <person name="Witsenboer H."/>
            <person name="Zhao S."/>
            <person name="Li Z."/>
            <person name="Zhang A."/>
            <person name="Wang D."/>
            <person name="Liang C."/>
        </authorList>
    </citation>
    <scope>NUCLEOTIDE SEQUENCE [LARGE SCALE GENOMIC DNA]</scope>
    <source>
        <strain evidence="15">cv. G1812</strain>
    </source>
</reference>
<evidence type="ECO:0000256" key="3">
    <source>
        <dbReference type="ARBA" id="ARBA00001970"/>
    </source>
</evidence>
<evidence type="ECO:0000256" key="12">
    <source>
        <dbReference type="RuleBase" id="RU004241"/>
    </source>
</evidence>
<feature type="domain" description="Plant heme peroxidase family profile" evidence="14">
    <location>
        <begin position="1"/>
        <end position="62"/>
    </location>
</feature>
<dbReference type="PRINTS" id="PR00461">
    <property type="entry name" value="PLPEROXIDASE"/>
</dbReference>
<dbReference type="EnsemblPlants" id="TuG1812G0400001829.01.T01">
    <property type="protein sequence ID" value="TuG1812G0400001829.01.T01.cds311856"/>
    <property type="gene ID" value="TuG1812G0400001829.01"/>
</dbReference>
<evidence type="ECO:0000256" key="5">
    <source>
        <dbReference type="ARBA" id="ARBA00022617"/>
    </source>
</evidence>
<protein>
    <recommendedName>
        <fullName evidence="14">Plant heme peroxidase family profile domain-containing protein</fullName>
    </recommendedName>
</protein>
<dbReference type="GO" id="GO:0140825">
    <property type="term" value="F:lactoperoxidase activity"/>
    <property type="evidence" value="ECO:0007669"/>
    <property type="project" value="UniProtKB-EC"/>
</dbReference>
<keyword evidence="9" id="KW-0408">Iron</keyword>
<proteinExistence type="inferred from homology"/>
<reference evidence="15" key="3">
    <citation type="submission" date="2022-06" db="UniProtKB">
        <authorList>
            <consortium name="EnsemblPlants"/>
        </authorList>
    </citation>
    <scope>IDENTIFICATION</scope>
</reference>
<evidence type="ECO:0000256" key="9">
    <source>
        <dbReference type="ARBA" id="ARBA00023004"/>
    </source>
</evidence>
<feature type="binding site" evidence="11">
    <location>
        <position position="33"/>
    </location>
    <ligand>
        <name>substrate</name>
    </ligand>
</feature>
<dbReference type="PROSITE" id="PS50873">
    <property type="entry name" value="PEROXIDASE_4"/>
    <property type="match status" value="1"/>
</dbReference>
<evidence type="ECO:0000313" key="16">
    <source>
        <dbReference type="Proteomes" id="UP000015106"/>
    </source>
</evidence>
<evidence type="ECO:0000256" key="6">
    <source>
        <dbReference type="ARBA" id="ARBA00022723"/>
    </source>
</evidence>
<keyword evidence="6" id="KW-0479">Metal-binding</keyword>
<comment type="cofactor">
    <cofactor evidence="2">
        <name>Ca(2+)</name>
        <dbReference type="ChEBI" id="CHEBI:29108"/>
    </cofactor>
</comment>
<evidence type="ECO:0000256" key="11">
    <source>
        <dbReference type="PIRSR" id="PIRSR600823-2"/>
    </source>
</evidence>
<evidence type="ECO:0000256" key="10">
    <source>
        <dbReference type="ARBA" id="ARBA00023324"/>
    </source>
</evidence>
<evidence type="ECO:0000256" key="4">
    <source>
        <dbReference type="ARBA" id="ARBA00022559"/>
    </source>
</evidence>
<dbReference type="AlphaFoldDB" id="A0A8R7Q4B2"/>
<dbReference type="GO" id="GO:0006979">
    <property type="term" value="P:response to oxidative stress"/>
    <property type="evidence" value="ECO:0007669"/>
    <property type="project" value="InterPro"/>
</dbReference>
<dbReference type="PRINTS" id="PR00458">
    <property type="entry name" value="PEROXIDASE"/>
</dbReference>
<dbReference type="Gramene" id="TuG1812G0400001829.01.T01">
    <property type="protein sequence ID" value="TuG1812G0400001829.01.T01.cds311856"/>
    <property type="gene ID" value="TuG1812G0400001829.01"/>
</dbReference>
<evidence type="ECO:0000256" key="8">
    <source>
        <dbReference type="ARBA" id="ARBA00023002"/>
    </source>
</evidence>
<keyword evidence="10" id="KW-0376">Hydrogen peroxide</keyword>
<evidence type="ECO:0000259" key="14">
    <source>
        <dbReference type="PROSITE" id="PS50873"/>
    </source>
</evidence>
<evidence type="ECO:0000256" key="13">
    <source>
        <dbReference type="SAM" id="MobiDB-lite"/>
    </source>
</evidence>
<dbReference type="GO" id="GO:0020037">
    <property type="term" value="F:heme binding"/>
    <property type="evidence" value="ECO:0007669"/>
    <property type="project" value="InterPro"/>
</dbReference>
<organism evidence="15 16">
    <name type="scientific">Triticum urartu</name>
    <name type="common">Red wild einkorn</name>
    <name type="synonym">Crithodium urartu</name>
    <dbReference type="NCBI Taxonomy" id="4572"/>
    <lineage>
        <taxon>Eukaryota</taxon>
        <taxon>Viridiplantae</taxon>
        <taxon>Streptophyta</taxon>
        <taxon>Embryophyta</taxon>
        <taxon>Tracheophyta</taxon>
        <taxon>Spermatophyta</taxon>
        <taxon>Magnoliopsida</taxon>
        <taxon>Liliopsida</taxon>
        <taxon>Poales</taxon>
        <taxon>Poaceae</taxon>
        <taxon>BOP clade</taxon>
        <taxon>Pooideae</taxon>
        <taxon>Triticodae</taxon>
        <taxon>Triticeae</taxon>
        <taxon>Triticinae</taxon>
        <taxon>Triticum</taxon>
    </lineage>
</organism>
<keyword evidence="8" id="KW-0560">Oxidoreductase</keyword>
<dbReference type="SUPFAM" id="SSF48113">
    <property type="entry name" value="Heme-dependent peroxidases"/>
    <property type="match status" value="1"/>
</dbReference>
<name>A0A8R7Q4B2_TRIUA</name>
<dbReference type="Pfam" id="PF00141">
    <property type="entry name" value="peroxidase"/>
    <property type="match status" value="1"/>
</dbReference>
<dbReference type="PANTHER" id="PTHR31388:SF207">
    <property type="entry name" value="PEROXIDASE"/>
    <property type="match status" value="1"/>
</dbReference>
<comment type="similarity">
    <text evidence="12">Belongs to the peroxidase family.</text>
</comment>
<evidence type="ECO:0000256" key="1">
    <source>
        <dbReference type="ARBA" id="ARBA00000189"/>
    </source>
</evidence>
<sequence length="62" mass="6509">DFISQLGGPSYTVPLGRRDSTSVSLSKANRDLPPPTSDLTDLVGNFSRKGLSVTDMVALSGN</sequence>
<keyword evidence="5" id="KW-0349">Heme</keyword>
<dbReference type="Proteomes" id="UP000015106">
    <property type="component" value="Chromosome 4"/>
</dbReference>
<evidence type="ECO:0000256" key="7">
    <source>
        <dbReference type="ARBA" id="ARBA00022837"/>
    </source>
</evidence>
<dbReference type="GO" id="GO:0042744">
    <property type="term" value="P:hydrogen peroxide catabolic process"/>
    <property type="evidence" value="ECO:0007669"/>
    <property type="project" value="UniProtKB-KW"/>
</dbReference>
<keyword evidence="4" id="KW-0575">Peroxidase</keyword>
<dbReference type="Gene3D" id="1.10.420.10">
    <property type="entry name" value="Peroxidase, domain 2"/>
    <property type="match status" value="1"/>
</dbReference>
<keyword evidence="7" id="KW-0106">Calcium</keyword>
<dbReference type="InterPro" id="IPR000823">
    <property type="entry name" value="Peroxidase_pln"/>
</dbReference>
<evidence type="ECO:0000256" key="2">
    <source>
        <dbReference type="ARBA" id="ARBA00001913"/>
    </source>
</evidence>
<reference evidence="16" key="1">
    <citation type="journal article" date="2013" name="Nature">
        <title>Draft genome of the wheat A-genome progenitor Triticum urartu.</title>
        <authorList>
            <person name="Ling H.Q."/>
            <person name="Zhao S."/>
            <person name="Liu D."/>
            <person name="Wang J."/>
            <person name="Sun H."/>
            <person name="Zhang C."/>
            <person name="Fan H."/>
            <person name="Li D."/>
            <person name="Dong L."/>
            <person name="Tao Y."/>
            <person name="Gao C."/>
            <person name="Wu H."/>
            <person name="Li Y."/>
            <person name="Cui Y."/>
            <person name="Guo X."/>
            <person name="Zheng S."/>
            <person name="Wang B."/>
            <person name="Yu K."/>
            <person name="Liang Q."/>
            <person name="Yang W."/>
            <person name="Lou X."/>
            <person name="Chen J."/>
            <person name="Feng M."/>
            <person name="Jian J."/>
            <person name="Zhang X."/>
            <person name="Luo G."/>
            <person name="Jiang Y."/>
            <person name="Liu J."/>
            <person name="Wang Z."/>
            <person name="Sha Y."/>
            <person name="Zhang B."/>
            <person name="Wu H."/>
            <person name="Tang D."/>
            <person name="Shen Q."/>
            <person name="Xue P."/>
            <person name="Zou S."/>
            <person name="Wang X."/>
            <person name="Liu X."/>
            <person name="Wang F."/>
            <person name="Yang Y."/>
            <person name="An X."/>
            <person name="Dong Z."/>
            <person name="Zhang K."/>
            <person name="Zhang X."/>
            <person name="Luo M.C."/>
            <person name="Dvorak J."/>
            <person name="Tong Y."/>
            <person name="Wang J."/>
            <person name="Yang H."/>
            <person name="Li Z."/>
            <person name="Wang D."/>
            <person name="Zhang A."/>
            <person name="Wang J."/>
        </authorList>
    </citation>
    <scope>NUCLEOTIDE SEQUENCE</scope>
    <source>
        <strain evidence="16">cv. G1812</strain>
    </source>
</reference>
<dbReference type="InterPro" id="IPR002016">
    <property type="entry name" value="Haem_peroxidase"/>
</dbReference>
<dbReference type="Gene3D" id="1.10.520.10">
    <property type="match status" value="1"/>
</dbReference>
<feature type="region of interest" description="Disordered" evidence="13">
    <location>
        <begin position="1"/>
        <end position="43"/>
    </location>
</feature>
<accession>A0A8R7Q4B2</accession>
<dbReference type="InterPro" id="IPR010255">
    <property type="entry name" value="Haem_peroxidase_sf"/>
</dbReference>
<dbReference type="GO" id="GO:0046872">
    <property type="term" value="F:metal ion binding"/>
    <property type="evidence" value="ECO:0007669"/>
    <property type="project" value="UniProtKB-KW"/>
</dbReference>